<reference evidence="3" key="1">
    <citation type="journal article" date="2014" name="Front. Microbiol.">
        <title>High frequency of phylogenetically diverse reductive dehalogenase-homologous genes in deep subseafloor sedimentary metagenomes.</title>
        <authorList>
            <person name="Kawai M."/>
            <person name="Futagami T."/>
            <person name="Toyoda A."/>
            <person name="Takaki Y."/>
            <person name="Nishi S."/>
            <person name="Hori S."/>
            <person name="Arai W."/>
            <person name="Tsubouchi T."/>
            <person name="Morono Y."/>
            <person name="Uchiyama I."/>
            <person name="Ito T."/>
            <person name="Fujiyama A."/>
            <person name="Inagaki F."/>
            <person name="Takami H."/>
        </authorList>
    </citation>
    <scope>NUCLEOTIDE SEQUENCE</scope>
    <source>
        <strain evidence="3">Expedition CK06-06</strain>
    </source>
</reference>
<dbReference type="GO" id="GO:0042910">
    <property type="term" value="F:xenobiotic transmembrane transporter activity"/>
    <property type="evidence" value="ECO:0007669"/>
    <property type="project" value="InterPro"/>
</dbReference>
<dbReference type="GO" id="GO:0005886">
    <property type="term" value="C:plasma membrane"/>
    <property type="evidence" value="ECO:0007669"/>
    <property type="project" value="TreeGrafter"/>
</dbReference>
<feature type="non-terminal residue" evidence="3">
    <location>
        <position position="284"/>
    </location>
</feature>
<evidence type="ECO:0008006" key="4">
    <source>
        <dbReference type="Google" id="ProtNLM"/>
    </source>
</evidence>
<organism evidence="3">
    <name type="scientific">marine sediment metagenome</name>
    <dbReference type="NCBI Taxonomy" id="412755"/>
    <lineage>
        <taxon>unclassified sequences</taxon>
        <taxon>metagenomes</taxon>
        <taxon>ecological metagenomes</taxon>
    </lineage>
</organism>
<dbReference type="AlphaFoldDB" id="X1DTF5"/>
<feature type="transmembrane region" description="Helical" evidence="2">
    <location>
        <begin position="141"/>
        <end position="162"/>
    </location>
</feature>
<dbReference type="EMBL" id="BARU01003400">
    <property type="protein sequence ID" value="GAH23432.1"/>
    <property type="molecule type" value="Genomic_DNA"/>
</dbReference>
<feature type="transmembrane region" description="Helical" evidence="2">
    <location>
        <begin position="54"/>
        <end position="82"/>
    </location>
</feature>
<evidence type="ECO:0000313" key="3">
    <source>
        <dbReference type="EMBL" id="GAH23432.1"/>
    </source>
</evidence>
<sequence length="284" mass="30380">MAEIKLEQATKRLGDAPLGRLLLSLSLPGVASMITMALYNIIDTFWVARLGYRAIAALTIVLPYHVLIIAIGAGTGIGVSALTSRRFGEGDIEATNRVAGQIFPLTGLLGSISLVAAVFFPRPILTLCGATPDIMDYATQYLVTIGFGAPFVIFSIAANNLLRGSGDAIRPMIFMITATIINIILDPFMIFGISFFPEMGVRGAALATVISQLCGAGLSFYYIVAHKSAYRIKLPHLRPNLPVLHDIYRVGFPAMIMETTESITFALFNYVLSAFGSLAIAAAG</sequence>
<proteinExistence type="predicted"/>
<comment type="caution">
    <text evidence="3">The sequence shown here is derived from an EMBL/GenBank/DDBJ whole genome shotgun (WGS) entry which is preliminary data.</text>
</comment>
<keyword evidence="2" id="KW-0812">Transmembrane</keyword>
<keyword evidence="2" id="KW-0472">Membrane</keyword>
<keyword evidence="2" id="KW-1133">Transmembrane helix</keyword>
<dbReference type="Pfam" id="PF01554">
    <property type="entry name" value="MatE"/>
    <property type="match status" value="1"/>
</dbReference>
<feature type="transmembrane region" description="Helical" evidence="2">
    <location>
        <begin position="21"/>
        <end position="42"/>
    </location>
</feature>
<dbReference type="InterPro" id="IPR050222">
    <property type="entry name" value="MATE_MdtK"/>
</dbReference>
<keyword evidence="1" id="KW-0813">Transport</keyword>
<feature type="transmembrane region" description="Helical" evidence="2">
    <location>
        <begin position="102"/>
        <end position="121"/>
    </location>
</feature>
<evidence type="ECO:0000256" key="2">
    <source>
        <dbReference type="SAM" id="Phobius"/>
    </source>
</evidence>
<dbReference type="NCBIfam" id="TIGR00797">
    <property type="entry name" value="matE"/>
    <property type="match status" value="1"/>
</dbReference>
<dbReference type="PANTHER" id="PTHR43298">
    <property type="entry name" value="MULTIDRUG RESISTANCE PROTEIN NORM-RELATED"/>
    <property type="match status" value="1"/>
</dbReference>
<gene>
    <name evidence="3" type="ORF">S03H2_07381</name>
</gene>
<dbReference type="GO" id="GO:0015297">
    <property type="term" value="F:antiporter activity"/>
    <property type="evidence" value="ECO:0007669"/>
    <property type="project" value="InterPro"/>
</dbReference>
<accession>X1DTF5</accession>
<protein>
    <recommendedName>
        <fullName evidence="4">Polysaccharide biosynthesis protein C-terminal domain-containing protein</fullName>
    </recommendedName>
</protein>
<name>X1DTF5_9ZZZZ</name>
<feature type="transmembrane region" description="Helical" evidence="2">
    <location>
        <begin position="263"/>
        <end position="283"/>
    </location>
</feature>
<evidence type="ECO:0000256" key="1">
    <source>
        <dbReference type="ARBA" id="ARBA00022448"/>
    </source>
</evidence>
<dbReference type="PANTHER" id="PTHR43298:SF2">
    <property type="entry name" value="FMN_FAD EXPORTER YEEO-RELATED"/>
    <property type="match status" value="1"/>
</dbReference>
<feature type="transmembrane region" description="Helical" evidence="2">
    <location>
        <begin position="174"/>
        <end position="197"/>
    </location>
</feature>
<feature type="transmembrane region" description="Helical" evidence="2">
    <location>
        <begin position="203"/>
        <end position="224"/>
    </location>
</feature>
<dbReference type="InterPro" id="IPR002528">
    <property type="entry name" value="MATE_fam"/>
</dbReference>